<proteinExistence type="predicted"/>
<feature type="compositionally biased region" description="Basic and acidic residues" evidence="1">
    <location>
        <begin position="153"/>
        <end position="164"/>
    </location>
</feature>
<protein>
    <recommendedName>
        <fullName evidence="2">Calmodulin-binding domain-containing protein</fullName>
    </recommendedName>
</protein>
<dbReference type="Pfam" id="PF07839">
    <property type="entry name" value="CaM_binding"/>
    <property type="match status" value="1"/>
</dbReference>
<dbReference type="EMBL" id="AJ580823">
    <property type="protein sequence ID" value="CAE45591.1"/>
    <property type="molecule type" value="Genomic_DNA"/>
</dbReference>
<feature type="compositionally biased region" description="Basic and acidic residues" evidence="1">
    <location>
        <begin position="475"/>
        <end position="486"/>
    </location>
</feature>
<feature type="compositionally biased region" description="Low complexity" evidence="1">
    <location>
        <begin position="575"/>
        <end position="585"/>
    </location>
</feature>
<dbReference type="PANTHER" id="PTHR35482:SF1">
    <property type="entry name" value="CYTOCHROME C OXIDASE SUBUNIT"/>
    <property type="match status" value="1"/>
</dbReference>
<evidence type="ECO:0000256" key="1">
    <source>
        <dbReference type="SAM" id="MobiDB-lite"/>
    </source>
</evidence>
<feature type="region of interest" description="Disordered" evidence="1">
    <location>
        <begin position="138"/>
        <end position="164"/>
    </location>
</feature>
<reference evidence="3" key="2">
    <citation type="submission" date="2003-08" db="EMBL/GenBank/DDBJ databases">
        <authorList>
            <person name="Krusell L."/>
        </authorList>
    </citation>
    <scope>NUCLEOTIDE SEQUENCE</scope>
</reference>
<dbReference type="PANTHER" id="PTHR35482">
    <property type="entry name" value="CYTOCHROME C OXIDASE SUBUNIT"/>
    <property type="match status" value="1"/>
</dbReference>
<feature type="compositionally biased region" description="Polar residues" evidence="1">
    <location>
        <begin position="139"/>
        <end position="152"/>
    </location>
</feature>
<dbReference type="GO" id="GO:0005516">
    <property type="term" value="F:calmodulin binding"/>
    <property type="evidence" value="ECO:0007669"/>
    <property type="project" value="InterPro"/>
</dbReference>
<accession>Q70I33</accession>
<feature type="region of interest" description="Disordered" evidence="1">
    <location>
        <begin position="470"/>
        <end position="536"/>
    </location>
</feature>
<name>Q70I33_LOTJA</name>
<evidence type="ECO:0000259" key="2">
    <source>
        <dbReference type="SMART" id="SM01054"/>
    </source>
</evidence>
<dbReference type="SMART" id="SM01054">
    <property type="entry name" value="CaM_binding"/>
    <property type="match status" value="1"/>
</dbReference>
<feature type="region of interest" description="Disordered" evidence="1">
    <location>
        <begin position="78"/>
        <end position="113"/>
    </location>
</feature>
<evidence type="ECO:0000313" key="3">
    <source>
        <dbReference type="EMBL" id="CAE45591.1"/>
    </source>
</evidence>
<feature type="domain" description="Calmodulin-binding" evidence="2">
    <location>
        <begin position="1082"/>
        <end position="1194"/>
    </location>
</feature>
<sequence length="1217" mass="135648">MASLRSPWLRCIVSPKNGAIFPSTNVSVCMCLPSSTTTFKLCCALSSNNAESSEPTSPEAQTGPVDPVKLAFNKAKTYKEESGKSNPGSGIEQSDANGENSVNQGDAVDGRQKDLPVSLKIAMEKAKKYKQNKGVAIAETTQGLPTGNQTQGGRERTLENSVGEKEGKLSVSKIDFVGLDFGDKKKTRGLPPGLVPVTDSFSDGDLTEVEFIVGDATKFDAVTDPEPEQTKEEESELYKPTVSTWGVFPRPGNISKTFGGGRVIRPGEVLETDEEKAMREVRTKQLLAAYKKRTGLDIDPKLKSECEEALKDGDLLMNAGKLKEALPYYEKVMDKITFKSELHGLAALQWSICLDSLNRSNEAQSMYEKLKSHPNAKVSKKARQFSYSFQAMEMMKFTAGSSSYSKNTYYQNYFDAFIENKSNYPLQDGVAQENAMNLQENFMAYPMLFCIVSSPAHLCRRAITGGAVFSSTSHGDGKSRGTDRMKQMKKSRSVKLSDLEVFRSPSPWRSLSQPSKPPPLDVPATEASSQKYNPSVRRLHNYMKPTCSSDAKKGLLPVSIQNTQSGSDGKNLPQKCLSNSSVSSKKPSKTLTRSSTLKPCSGYPIKSTIAVKQEDVNPQEKATCSSTLKDSKFPTYLMLNPGGTESEGTSVMKVCRYTYCSLNSHHHARLPQLNSFMSARRRLLETQKSVKLEAPKRLKVPCETKNASDIDQVAFDGELASDEADRGNPTPLLREIDMGFFIEIYAKEKQQAGRIGRFESVKHGEDQEDIMFAIEENGKAAENDGVKQAIPSVPHDLPKSETSIEEDLKNYFDVAAIEEDAKGSLHQKQNAEVADKNHSPSWFHEEICMGSYFSEVSYDGEYMENIELDDSDSQDTDMNWEEEQFSACDYKQEIDSSVIMQKTGSKFEASSESLCGISEMWLDDILSNHYADILVEVALQAVKEEKNTHFEAQTHGTKSVLEDIEFNTQETDHLSNAASHEHDQSSTEEVFEHFTNTRDNNRESEKHMDNEVSCASKVLDEDAIENCEGHTNSETFAIDESCEDSNPSLEINDEGLSQENLINLSAEPKESSIIIQDQELLEEDQVRVSRFHTSCVDSEQQNTGKNWKWAVRHKRPDQDNEEVRRINPRKPNFLPLNPDPEPEKVDLKHQMIDERKHADEWMLDFALRQAVTKLVPAGKMKVALLVEAFETEYSASLQTVTSYAPPSEAWRKLSLQV</sequence>
<reference evidence="3" key="1">
    <citation type="journal article" date="2002" name="Nature">
        <title>Shoot control of root development and nodulation is mediated by a receptor-like kinase.</title>
        <authorList>
            <person name="Krusell L."/>
            <person name="Madsen L.H."/>
            <person name="Sato S."/>
            <person name="Aubert G."/>
            <person name="Genua A."/>
            <person name="Szczyglowski K."/>
            <person name="Duc G."/>
            <person name="Kaneko T."/>
            <person name="Tabata S."/>
            <person name="de Bruijn F."/>
            <person name="Pajuelo E."/>
            <person name="Sandal N."/>
            <person name="Stougaard J."/>
        </authorList>
    </citation>
    <scope>NUCLEOTIDE SEQUENCE</scope>
</reference>
<feature type="compositionally biased region" description="Polar residues" evidence="1">
    <location>
        <begin position="84"/>
        <end position="104"/>
    </location>
</feature>
<dbReference type="InterPro" id="IPR012417">
    <property type="entry name" value="CaM-bd_dom_pln"/>
</dbReference>
<organism evidence="3">
    <name type="scientific">Lotus japonicus</name>
    <name type="common">Lotus corniculatus var. japonicus</name>
    <dbReference type="NCBI Taxonomy" id="34305"/>
    <lineage>
        <taxon>Eukaryota</taxon>
        <taxon>Viridiplantae</taxon>
        <taxon>Streptophyta</taxon>
        <taxon>Embryophyta</taxon>
        <taxon>Tracheophyta</taxon>
        <taxon>Spermatophyta</taxon>
        <taxon>Magnoliopsida</taxon>
        <taxon>eudicotyledons</taxon>
        <taxon>Gunneridae</taxon>
        <taxon>Pentapetalae</taxon>
        <taxon>rosids</taxon>
        <taxon>fabids</taxon>
        <taxon>Fabales</taxon>
        <taxon>Fabaceae</taxon>
        <taxon>Papilionoideae</taxon>
        <taxon>50 kb inversion clade</taxon>
        <taxon>NPAAA clade</taxon>
        <taxon>Hologalegina</taxon>
        <taxon>robinioid clade</taxon>
        <taxon>Loteae</taxon>
        <taxon>Lotus</taxon>
    </lineage>
</organism>
<dbReference type="AlphaFoldDB" id="Q70I33"/>
<feature type="region of interest" description="Disordered" evidence="1">
    <location>
        <begin position="560"/>
        <end position="597"/>
    </location>
</feature>